<feature type="region of interest" description="Disordered" evidence="1">
    <location>
        <begin position="96"/>
        <end position="195"/>
    </location>
</feature>
<feature type="region of interest" description="Disordered" evidence="1">
    <location>
        <begin position="695"/>
        <end position="731"/>
    </location>
</feature>
<dbReference type="CDD" id="cd01647">
    <property type="entry name" value="RT_LTR"/>
    <property type="match status" value="1"/>
</dbReference>
<dbReference type="InterPro" id="IPR043502">
    <property type="entry name" value="DNA/RNA_pol_sf"/>
</dbReference>
<dbReference type="EMBL" id="BKCJ010010601">
    <property type="protein sequence ID" value="GEU92319.1"/>
    <property type="molecule type" value="Genomic_DNA"/>
</dbReference>
<dbReference type="CDD" id="cd00303">
    <property type="entry name" value="retropepsin_like"/>
    <property type="match status" value="1"/>
</dbReference>
<reference evidence="3" key="1">
    <citation type="journal article" date="2019" name="Sci. Rep.">
        <title>Draft genome of Tanacetum cinerariifolium, the natural source of mosquito coil.</title>
        <authorList>
            <person name="Yamashiro T."/>
            <person name="Shiraishi A."/>
            <person name="Satake H."/>
            <person name="Nakayama K."/>
        </authorList>
    </citation>
    <scope>NUCLEOTIDE SEQUENCE</scope>
</reference>
<dbReference type="PANTHER" id="PTHR15503:SF45">
    <property type="entry name" value="RNA-DIRECTED DNA POLYMERASE HOMOLOG"/>
    <property type="match status" value="1"/>
</dbReference>
<dbReference type="Pfam" id="PF00078">
    <property type="entry name" value="RVT_1"/>
    <property type="match status" value="1"/>
</dbReference>
<accession>A0A6L2P409</accession>
<evidence type="ECO:0000256" key="1">
    <source>
        <dbReference type="SAM" id="MobiDB-lite"/>
    </source>
</evidence>
<dbReference type="SUPFAM" id="SSF50630">
    <property type="entry name" value="Acid proteases"/>
    <property type="match status" value="1"/>
</dbReference>
<dbReference type="InterPro" id="IPR001969">
    <property type="entry name" value="Aspartic_peptidase_AS"/>
</dbReference>
<feature type="compositionally biased region" description="Gly residues" evidence="1">
    <location>
        <begin position="707"/>
        <end position="718"/>
    </location>
</feature>
<dbReference type="PANTHER" id="PTHR15503">
    <property type="entry name" value="LDOC1 RELATED"/>
    <property type="match status" value="1"/>
</dbReference>
<feature type="compositionally biased region" description="Basic and acidic residues" evidence="1">
    <location>
        <begin position="695"/>
        <end position="706"/>
    </location>
</feature>
<dbReference type="Gene3D" id="3.30.70.270">
    <property type="match status" value="2"/>
</dbReference>
<dbReference type="PROSITE" id="PS00141">
    <property type="entry name" value="ASP_PROTEASE"/>
    <property type="match status" value="1"/>
</dbReference>
<dbReference type="SUPFAM" id="SSF56672">
    <property type="entry name" value="DNA/RNA polymerases"/>
    <property type="match status" value="1"/>
</dbReference>
<dbReference type="Gene3D" id="3.10.10.10">
    <property type="entry name" value="HIV Type 1 Reverse Transcriptase, subunit A, domain 1"/>
    <property type="match status" value="2"/>
</dbReference>
<dbReference type="InterPro" id="IPR000477">
    <property type="entry name" value="RT_dom"/>
</dbReference>
<dbReference type="InterPro" id="IPR032567">
    <property type="entry name" value="RTL1-rel"/>
</dbReference>
<gene>
    <name evidence="3" type="ORF">Tci_064297</name>
</gene>
<dbReference type="GO" id="GO:0004190">
    <property type="term" value="F:aspartic-type endopeptidase activity"/>
    <property type="evidence" value="ECO:0007669"/>
    <property type="project" value="InterPro"/>
</dbReference>
<feature type="domain" description="Reverse transcriptase" evidence="2">
    <location>
        <begin position="1196"/>
        <end position="1265"/>
    </location>
</feature>
<feature type="compositionally biased region" description="Low complexity" evidence="1">
    <location>
        <begin position="120"/>
        <end position="132"/>
    </location>
</feature>
<dbReference type="GO" id="GO:0006508">
    <property type="term" value="P:proteolysis"/>
    <property type="evidence" value="ECO:0007669"/>
    <property type="project" value="InterPro"/>
</dbReference>
<dbReference type="InterPro" id="IPR043128">
    <property type="entry name" value="Rev_trsase/Diguanyl_cyclase"/>
</dbReference>
<feature type="region of interest" description="Disordered" evidence="1">
    <location>
        <begin position="858"/>
        <end position="877"/>
    </location>
</feature>
<feature type="compositionally biased region" description="Basic and acidic residues" evidence="1">
    <location>
        <begin position="96"/>
        <end position="119"/>
    </location>
</feature>
<evidence type="ECO:0000313" key="3">
    <source>
        <dbReference type="EMBL" id="GEU92319.1"/>
    </source>
</evidence>
<comment type="caution">
    <text evidence="3">The sequence shown here is derived from an EMBL/GenBank/DDBJ whole genome shotgun (WGS) entry which is preliminary data.</text>
</comment>
<feature type="compositionally biased region" description="Basic and acidic residues" evidence="1">
    <location>
        <begin position="148"/>
        <end position="165"/>
    </location>
</feature>
<sequence>MNTSTVPLPPPPVYPSSHPIIIPQQQIPYSTTTTFPTTTLPEIPNFVSLFQFNHMVSALETKVSEFNQSSQFAKVVSLILGIVDNYLASKLKEEVNVDERRKSSKDDEPSKGSNSKESKSSSSSKGTQSQRKSFGKSTQAEEPEFEAADTKMHQGQENESGHIDDQPGNEAAPKLDWFQKPDKPPTPNHAWNKSKSVDFRPPHKWICTIAKDCYKEKQPPLTFNELMGTPIDFSAFVMNRRQVVPGDHFINNDLEYLKGRSSSSKYMTSTTRTKAAKYDNIEIDYLLNKHWSNLEMKRSCIMIKAIDKLLFEKRVMIAFFISISAESSEESIGSSISRVILFGTIPTVIPADVSTIVPAVPEVTDVVAPPSGALDLDIHATSETDLFKDSSSPVHKLVAPITSLFLCSYSSEPSRDLFDSDSPDSLSPPDSHETVVARWRSKVALCLLSSPSTHVLPSTTITSHALCQIVPTPPEIPRQPAILILPDYLFNRSDLFPPHKRMRDPSSTYYHEVTIEVNIEIDIKDSIETGAEGDIKRDTESDNDSDIMADIEADIAAEATSAIEADVAVDVVAAVEGVGDDEAKIDVESSAKGTFELGVEVVTKTEVPDGRIADIEEEKRAQETRAITADTKRARLLDMIRDLKGSNIGLRDAEMTITRSGMTLEAIEELINQRVAKALAEQGANCNLKPIVRSENRYGDEERDGNGRGNGNGNGGGNQNHRNGNRNGMNGGVGGNAPVARVCTYKDFLNCQPRNFSGIEGVVGLARWFEKMESMYRISNCPVDSQVKFTICTLLDDLMKLMIEVYYPRNEIQKLESEFWNLSVKGTDVVGYTCRFQELTLMCLRIFHEEEDKIKRNAENKRKLENTPRDNHVQQSPFKRPSVARAYIVGNNEKMGYPRSVPYCNKCKLHHEGQCTVKYGNCKKDGHMTKDCKAAVAATPQRGPVVQQRTVTYFECGRKEHFKNDFPKLKNKNYGKQAANNEARGRAYAPGGGEPNQDSNVVTGTFLLNNRYASMLFDSGADRSFVSTAFSSLIDIAPTTLDYSYVVELVDGRVVESNTILRGCTLNLLNHPLNIDLMPVELDSFDVIIGMDWLSKYHSIFVCDEKVVRILYDNEITKKKTKDKSEEKRLEDVPIMRDFSEVFPEDFLGLPPTREVEFHIDLDLGTALVARAPYRLAPSEMQELLSQLQELADKGFIRPRLNVYSKIDLRSGYHQLRVREDDIPKTAFRTRYGNYKFQVMPFGLTNALAVFMDLINQFLGHVIDSKCIHVDPAKIESIKDWALPKTPTKIRQFLGLVGYYRRFIEGFSKIANFMTKLT</sequence>
<dbReference type="Gene3D" id="4.10.60.10">
    <property type="entry name" value="Zinc finger, CCHC-type"/>
    <property type="match status" value="1"/>
</dbReference>
<protein>
    <recommendedName>
        <fullName evidence="2">Reverse transcriptase domain-containing protein</fullName>
    </recommendedName>
</protein>
<evidence type="ECO:0000259" key="2">
    <source>
        <dbReference type="Pfam" id="PF00078"/>
    </source>
</evidence>
<organism evidence="3">
    <name type="scientific">Tanacetum cinerariifolium</name>
    <name type="common">Dalmatian daisy</name>
    <name type="synonym">Chrysanthemum cinerariifolium</name>
    <dbReference type="NCBI Taxonomy" id="118510"/>
    <lineage>
        <taxon>Eukaryota</taxon>
        <taxon>Viridiplantae</taxon>
        <taxon>Streptophyta</taxon>
        <taxon>Embryophyta</taxon>
        <taxon>Tracheophyta</taxon>
        <taxon>Spermatophyta</taxon>
        <taxon>Magnoliopsida</taxon>
        <taxon>eudicotyledons</taxon>
        <taxon>Gunneridae</taxon>
        <taxon>Pentapetalae</taxon>
        <taxon>asterids</taxon>
        <taxon>campanulids</taxon>
        <taxon>Asterales</taxon>
        <taxon>Asteraceae</taxon>
        <taxon>Asteroideae</taxon>
        <taxon>Anthemideae</taxon>
        <taxon>Anthemidinae</taxon>
        <taxon>Tanacetum</taxon>
    </lineage>
</organism>
<dbReference type="Pfam" id="PF08284">
    <property type="entry name" value="RVP_2"/>
    <property type="match status" value="1"/>
</dbReference>
<feature type="compositionally biased region" description="Basic and acidic residues" evidence="1">
    <location>
        <begin position="858"/>
        <end position="872"/>
    </location>
</feature>
<feature type="compositionally biased region" description="Low complexity" evidence="1">
    <location>
        <begin position="719"/>
        <end position="728"/>
    </location>
</feature>
<dbReference type="Gene3D" id="2.40.70.10">
    <property type="entry name" value="Acid Proteases"/>
    <property type="match status" value="1"/>
</dbReference>
<proteinExistence type="predicted"/>
<dbReference type="InterPro" id="IPR021109">
    <property type="entry name" value="Peptidase_aspartic_dom_sf"/>
</dbReference>
<name>A0A6L2P409_TANCI</name>